<dbReference type="InterPro" id="IPR036641">
    <property type="entry name" value="HPT_dom_sf"/>
</dbReference>
<gene>
    <name evidence="3" type="ORF">GCM10011379_58460</name>
</gene>
<keyword evidence="1" id="KW-0597">Phosphoprotein</keyword>
<evidence type="ECO:0000313" key="3">
    <source>
        <dbReference type="EMBL" id="GGH83292.1"/>
    </source>
</evidence>
<dbReference type="GO" id="GO:0000160">
    <property type="term" value="P:phosphorelay signal transduction system"/>
    <property type="evidence" value="ECO:0007669"/>
    <property type="project" value="InterPro"/>
</dbReference>
<comment type="caution">
    <text evidence="3">The sequence shown here is derived from an EMBL/GenBank/DDBJ whole genome shotgun (WGS) entry which is preliminary data.</text>
</comment>
<reference evidence="3" key="2">
    <citation type="submission" date="2020-09" db="EMBL/GenBank/DDBJ databases">
        <authorList>
            <person name="Sun Q."/>
            <person name="Zhou Y."/>
        </authorList>
    </citation>
    <scope>NUCLEOTIDE SEQUENCE</scope>
    <source>
        <strain evidence="3">CGMCC 1.15290</strain>
    </source>
</reference>
<sequence>MSTPEQLLHFDKNAVPALLGDSSEFVAAVLEMVVVELQRAIAAVQYHTAAQNLPLVTAEAHKLYGTALTAGLPALGHLSQKLEHITAWDAVEIPALVEQLQAEVHTATGEINAYLTESENSGNL</sequence>
<evidence type="ECO:0000256" key="1">
    <source>
        <dbReference type="PROSITE-ProRule" id="PRU00110"/>
    </source>
</evidence>
<accession>A0A917J411</accession>
<name>A0A917J411_9BACT</name>
<keyword evidence="4" id="KW-1185">Reference proteome</keyword>
<dbReference type="EMBL" id="BMIB01000009">
    <property type="protein sequence ID" value="GGH83292.1"/>
    <property type="molecule type" value="Genomic_DNA"/>
</dbReference>
<organism evidence="3 4">
    <name type="scientific">Filimonas zeae</name>
    <dbReference type="NCBI Taxonomy" id="1737353"/>
    <lineage>
        <taxon>Bacteria</taxon>
        <taxon>Pseudomonadati</taxon>
        <taxon>Bacteroidota</taxon>
        <taxon>Chitinophagia</taxon>
        <taxon>Chitinophagales</taxon>
        <taxon>Chitinophagaceae</taxon>
        <taxon>Filimonas</taxon>
    </lineage>
</organism>
<evidence type="ECO:0000259" key="2">
    <source>
        <dbReference type="PROSITE" id="PS50894"/>
    </source>
</evidence>
<feature type="modified residue" description="Phosphohistidine" evidence="1">
    <location>
        <position position="61"/>
    </location>
</feature>
<dbReference type="Pfam" id="PF01627">
    <property type="entry name" value="Hpt"/>
    <property type="match status" value="1"/>
</dbReference>
<reference evidence="3" key="1">
    <citation type="journal article" date="2014" name="Int. J. Syst. Evol. Microbiol.">
        <title>Complete genome sequence of Corynebacterium casei LMG S-19264T (=DSM 44701T), isolated from a smear-ripened cheese.</title>
        <authorList>
            <consortium name="US DOE Joint Genome Institute (JGI-PGF)"/>
            <person name="Walter F."/>
            <person name="Albersmeier A."/>
            <person name="Kalinowski J."/>
            <person name="Ruckert C."/>
        </authorList>
    </citation>
    <scope>NUCLEOTIDE SEQUENCE</scope>
    <source>
        <strain evidence="3">CGMCC 1.15290</strain>
    </source>
</reference>
<evidence type="ECO:0000313" key="4">
    <source>
        <dbReference type="Proteomes" id="UP000627292"/>
    </source>
</evidence>
<dbReference type="PROSITE" id="PS50894">
    <property type="entry name" value="HPT"/>
    <property type="match status" value="1"/>
</dbReference>
<proteinExistence type="predicted"/>
<dbReference type="InterPro" id="IPR008207">
    <property type="entry name" value="Sig_transdc_His_kin_Hpt_dom"/>
</dbReference>
<dbReference type="RefSeq" id="WP_188959388.1">
    <property type="nucleotide sequence ID" value="NZ_BMIB01000009.1"/>
</dbReference>
<protein>
    <recommendedName>
        <fullName evidence="2">HPt domain-containing protein</fullName>
    </recommendedName>
</protein>
<feature type="domain" description="HPt" evidence="2">
    <location>
        <begin position="22"/>
        <end position="114"/>
    </location>
</feature>
<dbReference type="AlphaFoldDB" id="A0A917J411"/>
<dbReference type="Proteomes" id="UP000627292">
    <property type="component" value="Unassembled WGS sequence"/>
</dbReference>
<dbReference type="Gene3D" id="1.20.120.160">
    <property type="entry name" value="HPT domain"/>
    <property type="match status" value="1"/>
</dbReference>
<dbReference type="SUPFAM" id="SSF47226">
    <property type="entry name" value="Histidine-containing phosphotransfer domain, HPT domain"/>
    <property type="match status" value="1"/>
</dbReference>
<dbReference type="GO" id="GO:0004672">
    <property type="term" value="F:protein kinase activity"/>
    <property type="evidence" value="ECO:0007669"/>
    <property type="project" value="UniProtKB-ARBA"/>
</dbReference>